<keyword evidence="5" id="KW-1185">Reference proteome</keyword>
<dbReference type="InterPro" id="IPR003734">
    <property type="entry name" value="DUF155"/>
</dbReference>
<dbReference type="HOGENOM" id="CLU_011220_6_1_1"/>
<dbReference type="OrthoDB" id="242766at2759"/>
<comment type="similarity">
    <text evidence="1">Belongs to the RMD1/sif2 family.</text>
</comment>
<protein>
    <recommendedName>
        <fullName evidence="3">DUF155 domain-containing protein</fullName>
    </recommendedName>
</protein>
<dbReference type="Pfam" id="PF02582">
    <property type="entry name" value="DUF155"/>
    <property type="match status" value="1"/>
</dbReference>
<dbReference type="GO" id="GO:0070131">
    <property type="term" value="P:positive regulation of mitochondrial translation"/>
    <property type="evidence" value="ECO:0007669"/>
    <property type="project" value="TreeGrafter"/>
</dbReference>
<gene>
    <name evidence="4" type="ORF">M378DRAFT_159404</name>
</gene>
<name>A0A0C2TKQ8_AMAMK</name>
<dbReference type="EMBL" id="KN818231">
    <property type="protein sequence ID" value="KIL67599.1"/>
    <property type="molecule type" value="Genomic_DNA"/>
</dbReference>
<organism evidence="4 5">
    <name type="scientific">Amanita muscaria (strain Koide BX008)</name>
    <dbReference type="NCBI Taxonomy" id="946122"/>
    <lineage>
        <taxon>Eukaryota</taxon>
        <taxon>Fungi</taxon>
        <taxon>Dikarya</taxon>
        <taxon>Basidiomycota</taxon>
        <taxon>Agaricomycotina</taxon>
        <taxon>Agaricomycetes</taxon>
        <taxon>Agaricomycetidae</taxon>
        <taxon>Agaricales</taxon>
        <taxon>Pluteineae</taxon>
        <taxon>Amanitaceae</taxon>
        <taxon>Amanita</taxon>
    </lineage>
</organism>
<feature type="region of interest" description="Disordered" evidence="2">
    <location>
        <begin position="42"/>
        <end position="70"/>
    </location>
</feature>
<dbReference type="Proteomes" id="UP000054549">
    <property type="component" value="Unassembled WGS sequence"/>
</dbReference>
<dbReference type="AlphaFoldDB" id="A0A0C2TKQ8"/>
<accession>A0A0C2TKQ8</accession>
<reference evidence="4 5" key="1">
    <citation type="submission" date="2014-04" db="EMBL/GenBank/DDBJ databases">
        <title>Evolutionary Origins and Diversification of the Mycorrhizal Mutualists.</title>
        <authorList>
            <consortium name="DOE Joint Genome Institute"/>
            <consortium name="Mycorrhizal Genomics Consortium"/>
            <person name="Kohler A."/>
            <person name="Kuo A."/>
            <person name="Nagy L.G."/>
            <person name="Floudas D."/>
            <person name="Copeland A."/>
            <person name="Barry K.W."/>
            <person name="Cichocki N."/>
            <person name="Veneault-Fourrey C."/>
            <person name="LaButti K."/>
            <person name="Lindquist E.A."/>
            <person name="Lipzen A."/>
            <person name="Lundell T."/>
            <person name="Morin E."/>
            <person name="Murat C."/>
            <person name="Riley R."/>
            <person name="Ohm R."/>
            <person name="Sun H."/>
            <person name="Tunlid A."/>
            <person name="Henrissat B."/>
            <person name="Grigoriev I.V."/>
            <person name="Hibbett D.S."/>
            <person name="Martin F."/>
        </authorList>
    </citation>
    <scope>NUCLEOTIDE SEQUENCE [LARGE SCALE GENOMIC DNA]</scope>
    <source>
        <strain evidence="4 5">Koide BX008</strain>
    </source>
</reference>
<evidence type="ECO:0000313" key="4">
    <source>
        <dbReference type="EMBL" id="KIL67599.1"/>
    </source>
</evidence>
<dbReference type="GO" id="GO:0005739">
    <property type="term" value="C:mitochondrion"/>
    <property type="evidence" value="ECO:0007669"/>
    <property type="project" value="UniProtKB-ARBA"/>
</dbReference>
<dbReference type="PANTHER" id="PTHR16255">
    <property type="entry name" value="REQUIRED FOR MEIOTIC NUCLEAR DIVISION PROTEIN 1 HOMOLOG"/>
    <property type="match status" value="1"/>
</dbReference>
<dbReference type="PANTHER" id="PTHR16255:SF1">
    <property type="entry name" value="REQUIRED FOR MEIOTIC NUCLEAR DIVISION PROTEIN 1 HOMOLOG"/>
    <property type="match status" value="1"/>
</dbReference>
<proteinExistence type="inferred from homology"/>
<evidence type="ECO:0000259" key="3">
    <source>
        <dbReference type="Pfam" id="PF02582"/>
    </source>
</evidence>
<evidence type="ECO:0000256" key="1">
    <source>
        <dbReference type="ARBA" id="ARBA00008306"/>
    </source>
</evidence>
<evidence type="ECO:0000313" key="5">
    <source>
        <dbReference type="Proteomes" id="UP000054549"/>
    </source>
</evidence>
<evidence type="ECO:0000256" key="2">
    <source>
        <dbReference type="SAM" id="MobiDB-lite"/>
    </source>
</evidence>
<dbReference type="InterPro" id="IPR051624">
    <property type="entry name" value="RMD1/Sad1-interacting"/>
</dbReference>
<feature type="domain" description="DUF155" evidence="3">
    <location>
        <begin position="137"/>
        <end position="331"/>
    </location>
</feature>
<dbReference type="InParanoid" id="A0A0C2TKQ8"/>
<sequence>MLSLRTSFSFAARHHSWPRACTKRTTIIIPWRTAQLPTRCYTVPSTKKPHGSSLGEPPKPKPTATTPLRRSAMESLPIRANPTPTRGDIQTVFTLATAERYLLSRLRSHPDLPARSQTLFDAWWIPIWGKPGKEGEIFVFSNGSFVCWGLQEEDAKTFADQVINFVSGVEVSPLKDAETEELEFVIDPIEKTRLQGDLIILGQQPELTTLTLPSILPPMVFPAETLFARYAYSQALSRSTALSALEVALDDYLTSMSLLPHSLAKTGKPGMGRKDLVKKLGELMKFRQGLNLNRENFSDVPDFYWAEPELERYFKTMGDALEVRQRTNAVNAKITYAAEAQSVLRQLLTESSSHSMELVIILLIAVEVVIALIRDGPELWEMLTGKEERSHENSRST</sequence>